<dbReference type="Proteomes" id="UP000468943">
    <property type="component" value="Unassembled WGS sequence"/>
</dbReference>
<accession>A0A6I4SKE3</accession>
<reference evidence="1 2" key="1">
    <citation type="submission" date="2019-12" db="EMBL/GenBank/DDBJ databases">
        <title>Genomic-based taxomic classification of the family Erythrobacteraceae.</title>
        <authorList>
            <person name="Xu L."/>
        </authorList>
    </citation>
    <scope>NUCLEOTIDE SEQUENCE [LARGE SCALE GENOMIC DNA]</scope>
    <source>
        <strain evidence="1 2">JCM 17802</strain>
    </source>
</reference>
<proteinExistence type="predicted"/>
<keyword evidence="2" id="KW-1185">Reference proteome</keyword>
<gene>
    <name evidence="1" type="ORF">GRI36_00150</name>
</gene>
<evidence type="ECO:0000313" key="1">
    <source>
        <dbReference type="EMBL" id="MXO55282.1"/>
    </source>
</evidence>
<name>A0A6I4SKE3_9SPHN</name>
<dbReference type="RefSeq" id="WP_160596624.1">
    <property type="nucleotide sequence ID" value="NZ_WTYS01000001.1"/>
</dbReference>
<dbReference type="EMBL" id="WTYS01000001">
    <property type="protein sequence ID" value="MXO55282.1"/>
    <property type="molecule type" value="Genomic_DNA"/>
</dbReference>
<protein>
    <recommendedName>
        <fullName evidence="3">Apea-like HEPN domain-containing protein</fullName>
    </recommendedName>
</protein>
<sequence>MVDYPSEATTLVLSSMFKHRHPDRRRASFVITKPGQHRFSGGGTGTEVNFDGTVLLQSALYVQRHGAPHLRGLRVAQVESDLINFVMESYHLLAPETFLRSFSGSYADSISIAAKASFTAAFATSRFFVEPRLAAVFPLVPITVSENYVSAPFFLSAPGGLAIALGVDAASFDIVEDTFPPVLEWNGRREPAGSWLGVRAPSLDSARKVRSVVLGSVALLPHHQERYTFSGRRMFGGHVTLSDRYSLSFGDAHTPALMTDLVIGSEDRPWLDELARKLATPSKEDRKHLKALTYFYRAWAPDPVKRFPTLFAAIDAIFGDAGQATQAVVDAVGPVMGTEYTSERIKLMLGLRASVVHGGAPDVYESSKYQTYYRTYGKDAVKDMELIVARCLQQVIFPGKMTERPHNYADAILRETGRAI</sequence>
<dbReference type="OrthoDB" id="8448156at2"/>
<evidence type="ECO:0008006" key="3">
    <source>
        <dbReference type="Google" id="ProtNLM"/>
    </source>
</evidence>
<dbReference type="AlphaFoldDB" id="A0A6I4SKE3"/>
<evidence type="ECO:0000313" key="2">
    <source>
        <dbReference type="Proteomes" id="UP000468943"/>
    </source>
</evidence>
<comment type="caution">
    <text evidence="1">The sequence shown here is derived from an EMBL/GenBank/DDBJ whole genome shotgun (WGS) entry which is preliminary data.</text>
</comment>
<organism evidence="1 2">
    <name type="scientific">Pontixanthobacter gangjinensis</name>
    <dbReference type="NCBI Taxonomy" id="1028742"/>
    <lineage>
        <taxon>Bacteria</taxon>
        <taxon>Pseudomonadati</taxon>
        <taxon>Pseudomonadota</taxon>
        <taxon>Alphaproteobacteria</taxon>
        <taxon>Sphingomonadales</taxon>
        <taxon>Erythrobacteraceae</taxon>
        <taxon>Pontixanthobacter</taxon>
    </lineage>
</organism>